<proteinExistence type="predicted"/>
<evidence type="ECO:0000313" key="2">
    <source>
        <dbReference type="Proteomes" id="UP001148662"/>
    </source>
</evidence>
<evidence type="ECO:0000313" key="1">
    <source>
        <dbReference type="EMBL" id="KAJ3547094.1"/>
    </source>
</evidence>
<comment type="caution">
    <text evidence="1">The sequence shown here is derived from an EMBL/GenBank/DDBJ whole genome shotgun (WGS) entry which is preliminary data.</text>
</comment>
<keyword evidence="2" id="KW-1185">Reference proteome</keyword>
<dbReference type="EMBL" id="JANHOG010001001">
    <property type="protein sequence ID" value="KAJ3547094.1"/>
    <property type="molecule type" value="Genomic_DNA"/>
</dbReference>
<accession>A0ACC1SV97</accession>
<name>A0ACC1SV97_9APHY</name>
<gene>
    <name evidence="1" type="ORF">NM688_g5437</name>
</gene>
<organism evidence="1 2">
    <name type="scientific">Phlebia brevispora</name>
    <dbReference type="NCBI Taxonomy" id="194682"/>
    <lineage>
        <taxon>Eukaryota</taxon>
        <taxon>Fungi</taxon>
        <taxon>Dikarya</taxon>
        <taxon>Basidiomycota</taxon>
        <taxon>Agaricomycotina</taxon>
        <taxon>Agaricomycetes</taxon>
        <taxon>Polyporales</taxon>
        <taxon>Meruliaceae</taxon>
        <taxon>Phlebia</taxon>
    </lineage>
</organism>
<dbReference type="Proteomes" id="UP001148662">
    <property type="component" value="Unassembled WGS sequence"/>
</dbReference>
<protein>
    <submittedName>
        <fullName evidence="1">Uncharacterized protein</fullName>
    </submittedName>
</protein>
<reference evidence="1" key="1">
    <citation type="submission" date="2022-07" db="EMBL/GenBank/DDBJ databases">
        <title>Genome Sequence of Phlebia brevispora.</title>
        <authorList>
            <person name="Buettner E."/>
        </authorList>
    </citation>
    <scope>NUCLEOTIDE SEQUENCE</scope>
    <source>
        <strain evidence="1">MPL23</strain>
    </source>
</reference>
<sequence>MSGPTPSAIVAQYKSDLVDNYVVTAALCTLCYEYLLTLKYEFGFVYQRKWSMATWLFVVNRYLVLATIIQQAYRTDLPLLQLCYNVPYQSVFTILSALPALIFGIFAALRVFALTERNYYISAVVFLMSLVPLATNTYNLTKKSCKLISGEFGLLVAADDLLIAFTTLYRLANIIVVAATWSKIYRHSREAAALSMRVGYGMILLRDGSIYFLTLLLLAIVELPLETVPSFQAANPVIAITQPLQPILISRFLINLRQVDNSATDVVNTRDLSRFSIPNFRTPTMQDIIGPMGEPLYHGEQEVNDWNDEFLGDGIKDDVEMLSSVEDTVQTPASGGTVTVLENNNVLA</sequence>